<keyword evidence="7" id="KW-0175">Coiled coil</keyword>
<name>A0A7S2K4X5_9STRA</name>
<evidence type="ECO:0000256" key="3">
    <source>
        <dbReference type="ARBA" id="ARBA00022692"/>
    </source>
</evidence>
<keyword evidence="5 8" id="KW-0472">Membrane</keyword>
<dbReference type="InterPro" id="IPR006012">
    <property type="entry name" value="Syntaxin/epimorphin_CS"/>
</dbReference>
<dbReference type="Gene3D" id="1.20.58.70">
    <property type="match status" value="1"/>
</dbReference>
<protein>
    <recommendedName>
        <fullName evidence="9">t-SNARE coiled-coil homology domain-containing protein</fullName>
    </recommendedName>
</protein>
<dbReference type="SMART" id="SM00397">
    <property type="entry name" value="t_SNARE"/>
    <property type="match status" value="1"/>
</dbReference>
<dbReference type="SUPFAM" id="SSF47661">
    <property type="entry name" value="t-snare proteins"/>
    <property type="match status" value="1"/>
</dbReference>
<evidence type="ECO:0000256" key="6">
    <source>
        <dbReference type="RuleBase" id="RU003858"/>
    </source>
</evidence>
<comment type="subcellular location">
    <subcellularLocation>
        <location evidence="1">Membrane</location>
        <topology evidence="1">Single-pass type IV membrane protein</topology>
    </subcellularLocation>
</comment>
<dbReference type="Gene3D" id="1.20.5.110">
    <property type="match status" value="1"/>
</dbReference>
<proteinExistence type="inferred from homology"/>
<dbReference type="GO" id="GO:0000149">
    <property type="term" value="F:SNARE binding"/>
    <property type="evidence" value="ECO:0007669"/>
    <property type="project" value="TreeGrafter"/>
</dbReference>
<dbReference type="GO" id="GO:0048278">
    <property type="term" value="P:vesicle docking"/>
    <property type="evidence" value="ECO:0007669"/>
    <property type="project" value="TreeGrafter"/>
</dbReference>
<dbReference type="Pfam" id="PF00804">
    <property type="entry name" value="Syntaxin"/>
    <property type="match status" value="1"/>
</dbReference>
<dbReference type="GO" id="GO:0005484">
    <property type="term" value="F:SNAP receptor activity"/>
    <property type="evidence" value="ECO:0007669"/>
    <property type="project" value="InterPro"/>
</dbReference>
<keyword evidence="3 8" id="KW-0812">Transmembrane</keyword>
<dbReference type="InterPro" id="IPR000727">
    <property type="entry name" value="T_SNARE_dom"/>
</dbReference>
<dbReference type="SMART" id="SM00503">
    <property type="entry name" value="SynN"/>
    <property type="match status" value="1"/>
</dbReference>
<sequence length="303" mass="34105">MNDRLADLTYGGANTSMDDVTVDQMEAGTTTDNGAGANYMEQFFKDVETIKADIQAVRDATKVIGQINEEAVLAISTDKERDLSNRLRPLVDSTNKKAKHAKALLELIKKQNEQEKGKGNIKNSDMRIRENLNNTLTRKFVDEMKEYQNAQQKYKSDIKKKVKRQVQIVKPDATNEEIDAVMKSEGGRDALYKDKILTGVADPIKNAYANVAGKYQDVLALEASVTELHQMFQDFALLTEQQGELLNQIEFQVETAADYIEEGNVDIVKSIEYQKSIRKKQCWIIVIVIVALIVVLFAARILP</sequence>
<dbReference type="GO" id="GO:0005886">
    <property type="term" value="C:plasma membrane"/>
    <property type="evidence" value="ECO:0007669"/>
    <property type="project" value="TreeGrafter"/>
</dbReference>
<reference evidence="10" key="1">
    <citation type="submission" date="2021-01" db="EMBL/GenBank/DDBJ databases">
        <authorList>
            <person name="Corre E."/>
            <person name="Pelletier E."/>
            <person name="Niang G."/>
            <person name="Scheremetjew M."/>
            <person name="Finn R."/>
            <person name="Kale V."/>
            <person name="Holt S."/>
            <person name="Cochrane G."/>
            <person name="Meng A."/>
            <person name="Brown T."/>
            <person name="Cohen L."/>
        </authorList>
    </citation>
    <scope>NUCLEOTIDE SEQUENCE</scope>
    <source>
        <strain evidence="10">B650</strain>
    </source>
</reference>
<evidence type="ECO:0000256" key="5">
    <source>
        <dbReference type="ARBA" id="ARBA00023136"/>
    </source>
</evidence>
<dbReference type="PANTHER" id="PTHR19957">
    <property type="entry name" value="SYNTAXIN"/>
    <property type="match status" value="1"/>
</dbReference>
<evidence type="ECO:0000256" key="2">
    <source>
        <dbReference type="ARBA" id="ARBA00009063"/>
    </source>
</evidence>
<keyword evidence="4 8" id="KW-1133">Transmembrane helix</keyword>
<evidence type="ECO:0000313" key="10">
    <source>
        <dbReference type="EMBL" id="CAD9566444.1"/>
    </source>
</evidence>
<feature type="transmembrane region" description="Helical" evidence="8">
    <location>
        <begin position="282"/>
        <end position="302"/>
    </location>
</feature>
<evidence type="ECO:0000256" key="1">
    <source>
        <dbReference type="ARBA" id="ARBA00004211"/>
    </source>
</evidence>
<gene>
    <name evidence="10" type="ORF">LDAN0321_LOCUS5465</name>
</gene>
<feature type="domain" description="T-SNARE coiled-coil homology" evidence="9">
    <location>
        <begin position="208"/>
        <end position="270"/>
    </location>
</feature>
<organism evidence="10">
    <name type="scientific">Leptocylindrus danicus</name>
    <dbReference type="NCBI Taxonomy" id="163516"/>
    <lineage>
        <taxon>Eukaryota</taxon>
        <taxon>Sar</taxon>
        <taxon>Stramenopiles</taxon>
        <taxon>Ochrophyta</taxon>
        <taxon>Bacillariophyta</taxon>
        <taxon>Coscinodiscophyceae</taxon>
        <taxon>Chaetocerotophycidae</taxon>
        <taxon>Leptocylindrales</taxon>
        <taxon>Leptocylindraceae</taxon>
        <taxon>Leptocylindrus</taxon>
    </lineage>
</organism>
<dbReference type="AlphaFoldDB" id="A0A7S2K4X5"/>
<dbReference type="InterPro" id="IPR010989">
    <property type="entry name" value="SNARE"/>
</dbReference>
<dbReference type="InterPro" id="IPR045242">
    <property type="entry name" value="Syntaxin"/>
</dbReference>
<dbReference type="GO" id="GO:0012505">
    <property type="term" value="C:endomembrane system"/>
    <property type="evidence" value="ECO:0007669"/>
    <property type="project" value="TreeGrafter"/>
</dbReference>
<evidence type="ECO:0000259" key="9">
    <source>
        <dbReference type="PROSITE" id="PS50192"/>
    </source>
</evidence>
<dbReference type="PROSITE" id="PS50192">
    <property type="entry name" value="T_SNARE"/>
    <property type="match status" value="1"/>
</dbReference>
<evidence type="ECO:0000256" key="8">
    <source>
        <dbReference type="SAM" id="Phobius"/>
    </source>
</evidence>
<dbReference type="PROSITE" id="PS00914">
    <property type="entry name" value="SYNTAXIN"/>
    <property type="match status" value="1"/>
</dbReference>
<dbReference type="GO" id="GO:0006887">
    <property type="term" value="P:exocytosis"/>
    <property type="evidence" value="ECO:0007669"/>
    <property type="project" value="TreeGrafter"/>
</dbReference>
<dbReference type="EMBL" id="HBGY01008668">
    <property type="protein sequence ID" value="CAD9566444.1"/>
    <property type="molecule type" value="Transcribed_RNA"/>
</dbReference>
<evidence type="ECO:0000256" key="7">
    <source>
        <dbReference type="SAM" id="Coils"/>
    </source>
</evidence>
<dbReference type="InterPro" id="IPR006011">
    <property type="entry name" value="Syntaxin_N"/>
</dbReference>
<dbReference type="CDD" id="cd00179">
    <property type="entry name" value="SynN"/>
    <property type="match status" value="1"/>
</dbReference>
<comment type="similarity">
    <text evidence="2 6">Belongs to the syntaxin family.</text>
</comment>
<dbReference type="Pfam" id="PF05739">
    <property type="entry name" value="SNARE"/>
    <property type="match status" value="1"/>
</dbReference>
<dbReference type="GO" id="GO:0031201">
    <property type="term" value="C:SNARE complex"/>
    <property type="evidence" value="ECO:0007669"/>
    <property type="project" value="TreeGrafter"/>
</dbReference>
<dbReference type="PANTHER" id="PTHR19957:SF307">
    <property type="entry name" value="PROTEIN SSO1-RELATED"/>
    <property type="match status" value="1"/>
</dbReference>
<dbReference type="CDD" id="cd15848">
    <property type="entry name" value="SNARE_syntaxin1-like"/>
    <property type="match status" value="1"/>
</dbReference>
<dbReference type="GO" id="GO:0006886">
    <property type="term" value="P:intracellular protein transport"/>
    <property type="evidence" value="ECO:0007669"/>
    <property type="project" value="InterPro"/>
</dbReference>
<evidence type="ECO:0000256" key="4">
    <source>
        <dbReference type="ARBA" id="ARBA00022989"/>
    </source>
</evidence>
<accession>A0A7S2K4X5</accession>
<dbReference type="GO" id="GO:0006906">
    <property type="term" value="P:vesicle fusion"/>
    <property type="evidence" value="ECO:0007669"/>
    <property type="project" value="TreeGrafter"/>
</dbReference>
<feature type="coiled-coil region" evidence="7">
    <location>
        <begin position="133"/>
        <end position="164"/>
    </location>
</feature>